<feature type="domain" description="Non-canonical purine NTP phosphatase/PRRC1" evidence="12">
    <location>
        <begin position="6"/>
        <end position="158"/>
    </location>
</feature>
<accession>A0A917AX96</accession>
<dbReference type="PANTHER" id="PTHR34699:SF2">
    <property type="entry name" value="NON-CANONICAL PURINE NTP PHOSPHATASE_PRRC1 DOMAIN-CONTAINING PROTEIN"/>
    <property type="match status" value="1"/>
</dbReference>
<comment type="cofactor">
    <cofactor evidence="1">
        <name>Mn(2+)</name>
        <dbReference type="ChEBI" id="CHEBI:29035"/>
    </cofactor>
</comment>
<organism evidence="13 14">
    <name type="scientific">Priestia taiwanensis</name>
    <dbReference type="NCBI Taxonomy" id="1347902"/>
    <lineage>
        <taxon>Bacteria</taxon>
        <taxon>Bacillati</taxon>
        <taxon>Bacillota</taxon>
        <taxon>Bacilli</taxon>
        <taxon>Bacillales</taxon>
        <taxon>Bacillaceae</taxon>
        <taxon>Priestia</taxon>
    </lineage>
</organism>
<dbReference type="EC" id="3.6.1.73" evidence="9"/>
<evidence type="ECO:0000259" key="12">
    <source>
        <dbReference type="Pfam" id="PF01931"/>
    </source>
</evidence>
<evidence type="ECO:0000256" key="6">
    <source>
        <dbReference type="ARBA" id="ARBA00022842"/>
    </source>
</evidence>
<dbReference type="NCBIfam" id="NF002850">
    <property type="entry name" value="PRK03114.1"/>
    <property type="match status" value="1"/>
</dbReference>
<comment type="catalytic activity">
    <reaction evidence="10">
        <text>ITP + H2O = IDP + phosphate + H(+)</text>
        <dbReference type="Rhea" id="RHEA:28330"/>
        <dbReference type="ChEBI" id="CHEBI:15377"/>
        <dbReference type="ChEBI" id="CHEBI:15378"/>
        <dbReference type="ChEBI" id="CHEBI:43474"/>
        <dbReference type="ChEBI" id="CHEBI:58280"/>
        <dbReference type="ChEBI" id="CHEBI:61402"/>
        <dbReference type="EC" id="3.6.1.73"/>
    </reaction>
</comment>
<evidence type="ECO:0000256" key="7">
    <source>
        <dbReference type="ARBA" id="ARBA00023080"/>
    </source>
</evidence>
<evidence type="ECO:0000256" key="11">
    <source>
        <dbReference type="ARBA" id="ARBA00048781"/>
    </source>
</evidence>
<evidence type="ECO:0000313" key="13">
    <source>
        <dbReference type="EMBL" id="GGE77547.1"/>
    </source>
</evidence>
<keyword evidence="7" id="KW-0546">Nucleotide metabolism</keyword>
<dbReference type="GO" id="GO:0103023">
    <property type="term" value="F:ITPase activity"/>
    <property type="evidence" value="ECO:0007669"/>
    <property type="project" value="UniProtKB-EC"/>
</dbReference>
<name>A0A917AX96_9BACI</name>
<dbReference type="InterPro" id="IPR029001">
    <property type="entry name" value="ITPase-like_fam"/>
</dbReference>
<keyword evidence="14" id="KW-1185">Reference proteome</keyword>
<evidence type="ECO:0000256" key="8">
    <source>
        <dbReference type="ARBA" id="ARBA00023211"/>
    </source>
</evidence>
<keyword evidence="5" id="KW-0378">Hydrolase</keyword>
<evidence type="ECO:0000256" key="9">
    <source>
        <dbReference type="ARBA" id="ARBA00038901"/>
    </source>
</evidence>
<evidence type="ECO:0000256" key="2">
    <source>
        <dbReference type="ARBA" id="ARBA00001946"/>
    </source>
</evidence>
<dbReference type="Pfam" id="PF01931">
    <property type="entry name" value="NTPase_I-T"/>
    <property type="match status" value="1"/>
</dbReference>
<proteinExistence type="predicted"/>
<dbReference type="PANTHER" id="PTHR34699">
    <property type="match status" value="1"/>
</dbReference>
<dbReference type="EMBL" id="BMFK01000002">
    <property type="protein sequence ID" value="GGE77547.1"/>
    <property type="molecule type" value="Genomic_DNA"/>
</dbReference>
<reference evidence="13" key="1">
    <citation type="journal article" date="2014" name="Int. J. Syst. Evol. Microbiol.">
        <title>Complete genome sequence of Corynebacterium casei LMG S-19264T (=DSM 44701T), isolated from a smear-ripened cheese.</title>
        <authorList>
            <consortium name="US DOE Joint Genome Institute (JGI-PGF)"/>
            <person name="Walter F."/>
            <person name="Albersmeier A."/>
            <person name="Kalinowski J."/>
            <person name="Ruckert C."/>
        </authorList>
    </citation>
    <scope>NUCLEOTIDE SEQUENCE</scope>
    <source>
        <strain evidence="13">CGMCC 1.12698</strain>
    </source>
</reference>
<dbReference type="GO" id="GO:0046872">
    <property type="term" value="F:metal ion binding"/>
    <property type="evidence" value="ECO:0007669"/>
    <property type="project" value="UniProtKB-KW"/>
</dbReference>
<comment type="caution">
    <text evidence="13">The sequence shown here is derived from an EMBL/GenBank/DDBJ whole genome shotgun (WGS) entry which is preliminary data.</text>
</comment>
<comment type="catalytic activity">
    <reaction evidence="11">
        <text>XTP + H2O = XDP + phosphate + H(+)</text>
        <dbReference type="Rhea" id="RHEA:28406"/>
        <dbReference type="ChEBI" id="CHEBI:15377"/>
        <dbReference type="ChEBI" id="CHEBI:15378"/>
        <dbReference type="ChEBI" id="CHEBI:43474"/>
        <dbReference type="ChEBI" id="CHEBI:59884"/>
        <dbReference type="ChEBI" id="CHEBI:61314"/>
        <dbReference type="EC" id="3.6.1.73"/>
    </reaction>
</comment>
<reference evidence="13" key="2">
    <citation type="submission" date="2020-09" db="EMBL/GenBank/DDBJ databases">
        <authorList>
            <person name="Sun Q."/>
            <person name="Zhou Y."/>
        </authorList>
    </citation>
    <scope>NUCLEOTIDE SEQUENCE</scope>
    <source>
        <strain evidence="13">CGMCC 1.12698</strain>
    </source>
</reference>
<evidence type="ECO:0000256" key="4">
    <source>
        <dbReference type="ARBA" id="ARBA00022741"/>
    </source>
</evidence>
<dbReference type="InterPro" id="IPR026533">
    <property type="entry name" value="NTPase/PRRC1"/>
</dbReference>
<evidence type="ECO:0000256" key="10">
    <source>
        <dbReference type="ARBA" id="ARBA00048174"/>
    </source>
</evidence>
<dbReference type="SUPFAM" id="SSF52972">
    <property type="entry name" value="ITPase-like"/>
    <property type="match status" value="1"/>
</dbReference>
<keyword evidence="6" id="KW-0460">Magnesium</keyword>
<evidence type="ECO:0000256" key="5">
    <source>
        <dbReference type="ARBA" id="ARBA00022801"/>
    </source>
</evidence>
<dbReference type="AlphaFoldDB" id="A0A917AX96"/>
<evidence type="ECO:0000256" key="3">
    <source>
        <dbReference type="ARBA" id="ARBA00022723"/>
    </source>
</evidence>
<dbReference type="Proteomes" id="UP000605259">
    <property type="component" value="Unassembled WGS sequence"/>
</dbReference>
<dbReference type="GO" id="GO:0009117">
    <property type="term" value="P:nucleotide metabolic process"/>
    <property type="evidence" value="ECO:0007669"/>
    <property type="project" value="UniProtKB-KW"/>
</dbReference>
<evidence type="ECO:0000313" key="14">
    <source>
        <dbReference type="Proteomes" id="UP000605259"/>
    </source>
</evidence>
<sequence>MKVSIGSTNKAKVAAVEGAFTGYKVTFSCIEVSSQVSPQPFSDDETMRGAINRAHNVLVAEGADVGIGLEGGVVETPQGLFLCNWGALTDGEVTVVAGGARIQLPEELEIPLLNGIELGPLMEQYSKRDNVRQGEGAIGILTNGHINRKEMFTHITKMLIGQYEYKRQRGITE</sequence>
<dbReference type="InterPro" id="IPR050299">
    <property type="entry name" value="YjjX_NTPase"/>
</dbReference>
<dbReference type="GO" id="GO:0000166">
    <property type="term" value="F:nucleotide binding"/>
    <property type="evidence" value="ECO:0007669"/>
    <property type="project" value="UniProtKB-KW"/>
</dbReference>
<keyword evidence="3" id="KW-0479">Metal-binding</keyword>
<keyword evidence="4" id="KW-0547">Nucleotide-binding</keyword>
<evidence type="ECO:0000256" key="1">
    <source>
        <dbReference type="ARBA" id="ARBA00001936"/>
    </source>
</evidence>
<keyword evidence="8" id="KW-0464">Manganese</keyword>
<gene>
    <name evidence="13" type="ORF">GCM10007140_29000</name>
</gene>
<dbReference type="RefSeq" id="WP_188389187.1">
    <property type="nucleotide sequence ID" value="NZ_BMFK01000002.1"/>
</dbReference>
<dbReference type="Gene3D" id="3.90.950.10">
    <property type="match status" value="1"/>
</dbReference>
<protein>
    <recommendedName>
        <fullName evidence="9">inosine/xanthosine triphosphatase</fullName>
        <ecNumber evidence="9">3.6.1.73</ecNumber>
    </recommendedName>
</protein>
<comment type="cofactor">
    <cofactor evidence="2">
        <name>Mg(2+)</name>
        <dbReference type="ChEBI" id="CHEBI:18420"/>
    </cofactor>
</comment>